<evidence type="ECO:0000313" key="5">
    <source>
        <dbReference type="EMBL" id="MED1203733.1"/>
    </source>
</evidence>
<dbReference type="Gene3D" id="2.40.100.10">
    <property type="entry name" value="Cyclophilin-like"/>
    <property type="match status" value="1"/>
</dbReference>
<dbReference type="SUPFAM" id="SSF50891">
    <property type="entry name" value="Cyclophilin-like"/>
    <property type="match status" value="1"/>
</dbReference>
<gene>
    <name evidence="5" type="primary">pxpB</name>
    <name evidence="5" type="ORF">P4T90_11710</name>
</gene>
<organism evidence="5 6">
    <name type="scientific">Heyndrickxia acidicola</name>
    <dbReference type="NCBI Taxonomy" id="209389"/>
    <lineage>
        <taxon>Bacteria</taxon>
        <taxon>Bacillati</taxon>
        <taxon>Bacillota</taxon>
        <taxon>Bacilli</taxon>
        <taxon>Bacillales</taxon>
        <taxon>Bacillaceae</taxon>
        <taxon>Heyndrickxia</taxon>
    </lineage>
</organism>
<dbReference type="GO" id="GO:0017168">
    <property type="term" value="F:5-oxoprolinase (ATP-hydrolyzing) activity"/>
    <property type="evidence" value="ECO:0007669"/>
    <property type="project" value="UniProtKB-EC"/>
</dbReference>
<evidence type="ECO:0000256" key="3">
    <source>
        <dbReference type="ARBA" id="ARBA00022840"/>
    </source>
</evidence>
<dbReference type="EMBL" id="JARMAB010000014">
    <property type="protein sequence ID" value="MED1203733.1"/>
    <property type="molecule type" value="Genomic_DNA"/>
</dbReference>
<dbReference type="InterPro" id="IPR003833">
    <property type="entry name" value="CT_C_D"/>
</dbReference>
<dbReference type="InterPro" id="IPR010016">
    <property type="entry name" value="PxpB"/>
</dbReference>
<evidence type="ECO:0000256" key="2">
    <source>
        <dbReference type="ARBA" id="ARBA00022801"/>
    </source>
</evidence>
<dbReference type="PANTHER" id="PTHR34698">
    <property type="entry name" value="5-OXOPROLINASE SUBUNIT B"/>
    <property type="match status" value="1"/>
</dbReference>
<protein>
    <submittedName>
        <fullName evidence="5">5-oxoprolinase subunit PxpB</fullName>
        <ecNumber evidence="5">3.5.2.9</ecNumber>
    </submittedName>
</protein>
<dbReference type="InterPro" id="IPR029000">
    <property type="entry name" value="Cyclophilin-like_dom_sf"/>
</dbReference>
<accession>A0ABU6MH51</accession>
<dbReference type="Proteomes" id="UP001341444">
    <property type="component" value="Unassembled WGS sequence"/>
</dbReference>
<dbReference type="SMART" id="SM00796">
    <property type="entry name" value="AHS1"/>
    <property type="match status" value="1"/>
</dbReference>
<sequence>MDNVQFSPLGDSGIVVSMGDRIDRITHEKVMALSSYLEEHPFDGMIEMVPGFTTVSVYYDPIYFFHMGAQFPYEWVLNKLRKIVSELSNGQVKEARVIEIPVCYGGEFGPDLEDVAIHNGLTQDEVIRIHSEKEYLTYMLGFAPGFPYLGGMSSRIATPRRHSPRLTIPAGSVGIGGEQTGIYPIESPGGWQLIGKTPLSLFRSGKNSPCLLRAGDTVRFRPITREEYDQWEGLD</sequence>
<reference evidence="5 6" key="1">
    <citation type="submission" date="2023-03" db="EMBL/GenBank/DDBJ databases">
        <title>Bacillus Genome Sequencing.</title>
        <authorList>
            <person name="Dunlap C."/>
        </authorList>
    </citation>
    <scope>NUCLEOTIDE SEQUENCE [LARGE SCALE GENOMIC DNA]</scope>
    <source>
        <strain evidence="5 6">B-23453</strain>
    </source>
</reference>
<evidence type="ECO:0000256" key="1">
    <source>
        <dbReference type="ARBA" id="ARBA00022741"/>
    </source>
</evidence>
<proteinExistence type="predicted"/>
<dbReference type="RefSeq" id="WP_066268638.1">
    <property type="nucleotide sequence ID" value="NZ_JARMAB010000014.1"/>
</dbReference>
<feature type="domain" description="Carboxyltransferase" evidence="4">
    <location>
        <begin position="4"/>
        <end position="212"/>
    </location>
</feature>
<keyword evidence="2 5" id="KW-0378">Hydrolase</keyword>
<evidence type="ECO:0000259" key="4">
    <source>
        <dbReference type="SMART" id="SM00796"/>
    </source>
</evidence>
<dbReference type="PANTHER" id="PTHR34698:SF2">
    <property type="entry name" value="5-OXOPROLINASE SUBUNIT B"/>
    <property type="match status" value="1"/>
</dbReference>
<evidence type="ECO:0000313" key="6">
    <source>
        <dbReference type="Proteomes" id="UP001341444"/>
    </source>
</evidence>
<comment type="caution">
    <text evidence="5">The sequence shown here is derived from an EMBL/GenBank/DDBJ whole genome shotgun (WGS) entry which is preliminary data.</text>
</comment>
<dbReference type="EC" id="3.5.2.9" evidence="5"/>
<dbReference type="NCBIfam" id="TIGR00370">
    <property type="entry name" value="5-oxoprolinase subunit PxpB"/>
    <property type="match status" value="1"/>
</dbReference>
<dbReference type="Gene3D" id="3.30.1360.40">
    <property type="match status" value="1"/>
</dbReference>
<keyword evidence="6" id="KW-1185">Reference proteome</keyword>
<name>A0ABU6MH51_9BACI</name>
<dbReference type="SUPFAM" id="SSF160467">
    <property type="entry name" value="PH0987 N-terminal domain-like"/>
    <property type="match status" value="1"/>
</dbReference>
<keyword evidence="1" id="KW-0547">Nucleotide-binding</keyword>
<keyword evidence="3" id="KW-0067">ATP-binding</keyword>
<dbReference type="Pfam" id="PF02682">
    <property type="entry name" value="CT_C_D"/>
    <property type="match status" value="1"/>
</dbReference>